<evidence type="ECO:0000313" key="10">
    <source>
        <dbReference type="Ensembl" id="ENSSMAP00000060788.1"/>
    </source>
</evidence>
<keyword evidence="7" id="KW-0175">Coiled coil</keyword>
<dbReference type="GeneTree" id="ENSGT00940000156120"/>
<dbReference type="Gene3D" id="6.10.140.390">
    <property type="match status" value="1"/>
</dbReference>
<feature type="compositionally biased region" description="Basic and acidic residues" evidence="8">
    <location>
        <begin position="683"/>
        <end position="733"/>
    </location>
</feature>
<feature type="compositionally biased region" description="Acidic residues" evidence="8">
    <location>
        <begin position="818"/>
        <end position="832"/>
    </location>
</feature>
<dbReference type="PANTHER" id="PTHR24179">
    <property type="entry name" value="PROTEIN PHOSPHATASE 1 REGULATORY SUBUNIT 12"/>
    <property type="match status" value="1"/>
</dbReference>
<feature type="compositionally biased region" description="Low complexity" evidence="8">
    <location>
        <begin position="376"/>
        <end position="400"/>
    </location>
</feature>
<keyword evidence="3" id="KW-0677">Repeat</keyword>
<evidence type="ECO:0000256" key="2">
    <source>
        <dbReference type="ARBA" id="ARBA00022490"/>
    </source>
</evidence>
<protein>
    <recommendedName>
        <fullName evidence="5">Protein phosphatase 1 regulatory subunit</fullName>
    </recommendedName>
</protein>
<feature type="domain" description="cGMP-dependent protein kinase interacting" evidence="9">
    <location>
        <begin position="881"/>
        <end position="986"/>
    </location>
</feature>
<dbReference type="Gene3D" id="6.10.250.1820">
    <property type="match status" value="1"/>
</dbReference>
<evidence type="ECO:0000256" key="5">
    <source>
        <dbReference type="PIRNR" id="PIRNR038141"/>
    </source>
</evidence>
<dbReference type="InterPro" id="IPR002110">
    <property type="entry name" value="Ankyrin_rpt"/>
</dbReference>
<evidence type="ECO:0000259" key="9">
    <source>
        <dbReference type="Pfam" id="PF15898"/>
    </source>
</evidence>
<comment type="subcellular location">
    <subcellularLocation>
        <location evidence="1 5">Cytoplasm</location>
    </subcellularLocation>
</comment>
<dbReference type="InterPro" id="IPR031775">
    <property type="entry name" value="PRKG1_interact"/>
</dbReference>
<evidence type="ECO:0000256" key="1">
    <source>
        <dbReference type="ARBA" id="ARBA00004496"/>
    </source>
</evidence>
<dbReference type="InterPro" id="IPR017401">
    <property type="entry name" value="MYPT1/MYPT2/Mbs85"/>
</dbReference>
<feature type="repeat" description="ANK" evidence="6">
    <location>
        <begin position="103"/>
        <end position="135"/>
    </location>
</feature>
<keyword evidence="4 6" id="KW-0040">ANK repeat</keyword>
<dbReference type="FunFam" id="1.25.40.20:FF:000004">
    <property type="entry name" value="Phosphatase 1 regulatory subunit 12A"/>
    <property type="match status" value="1"/>
</dbReference>
<feature type="repeat" description="ANK" evidence="6">
    <location>
        <begin position="70"/>
        <end position="102"/>
    </location>
</feature>
<evidence type="ECO:0000256" key="7">
    <source>
        <dbReference type="SAM" id="Coils"/>
    </source>
</evidence>
<feature type="compositionally biased region" description="Basic and acidic residues" evidence="8">
    <location>
        <begin position="1"/>
        <end position="13"/>
    </location>
</feature>
<evidence type="ECO:0000313" key="11">
    <source>
        <dbReference type="Proteomes" id="UP000694558"/>
    </source>
</evidence>
<keyword evidence="2 5" id="KW-0963">Cytoplasm</keyword>
<feature type="compositionally biased region" description="Basic and acidic residues" evidence="8">
    <location>
        <begin position="516"/>
        <end position="526"/>
    </location>
</feature>
<name>A0A8D3DMM9_SCOMX</name>
<dbReference type="Proteomes" id="UP000694558">
    <property type="component" value="Chromosome 2"/>
</dbReference>
<dbReference type="Pfam" id="PF15898">
    <property type="entry name" value="PRKG1_interact"/>
    <property type="match status" value="1"/>
</dbReference>
<feature type="region of interest" description="Disordered" evidence="8">
    <location>
        <begin position="1"/>
        <end position="28"/>
    </location>
</feature>
<dbReference type="GO" id="GO:0019208">
    <property type="term" value="F:phosphatase regulator activity"/>
    <property type="evidence" value="ECO:0007669"/>
    <property type="project" value="UniProtKB-UniRule"/>
</dbReference>
<dbReference type="Ensembl" id="ENSSMAT00000080346.1">
    <property type="protein sequence ID" value="ENSSMAP00000060788.1"/>
    <property type="gene ID" value="ENSSMAG00000004633.2"/>
</dbReference>
<dbReference type="InterPro" id="IPR036770">
    <property type="entry name" value="Ankyrin_rpt-contain_sf"/>
</dbReference>
<dbReference type="FunFam" id="1.25.40.20:FF:000876">
    <property type="entry name" value="Protein phosphatase 1 regulatory subunit 12A"/>
    <property type="match status" value="1"/>
</dbReference>
<feature type="compositionally biased region" description="Basic residues" evidence="8">
    <location>
        <begin position="660"/>
        <end position="670"/>
    </location>
</feature>
<dbReference type="InterPro" id="IPR051226">
    <property type="entry name" value="PP1_Regulatory_Subunit"/>
</dbReference>
<dbReference type="PROSITE" id="PS50297">
    <property type="entry name" value="ANK_REP_REGION"/>
    <property type="match status" value="4"/>
</dbReference>
<dbReference type="AlphaFoldDB" id="A0A8D3DMM9"/>
<gene>
    <name evidence="10" type="primary">ppp1r12a</name>
</gene>
<reference evidence="10" key="1">
    <citation type="submission" date="2023-05" db="EMBL/GenBank/DDBJ databases">
        <title>High-quality long-read genome of Scophthalmus maximus.</title>
        <authorList>
            <person name="Lien S."/>
            <person name="Martinez P."/>
        </authorList>
    </citation>
    <scope>NUCLEOTIDE SEQUENCE [LARGE SCALE GENOMIC DNA]</scope>
</reference>
<feature type="compositionally biased region" description="Polar residues" evidence="8">
    <location>
        <begin position="301"/>
        <end position="313"/>
    </location>
</feature>
<dbReference type="SUPFAM" id="SSF48403">
    <property type="entry name" value="Ankyrin repeat"/>
    <property type="match status" value="1"/>
</dbReference>
<evidence type="ECO:0000256" key="3">
    <source>
        <dbReference type="ARBA" id="ARBA00022737"/>
    </source>
</evidence>
<feature type="compositionally biased region" description="Basic residues" evidence="8">
    <location>
        <begin position="798"/>
        <end position="809"/>
    </location>
</feature>
<accession>A0A8D3DMM9</accession>
<feature type="coiled-coil region" evidence="7">
    <location>
        <begin position="886"/>
        <end position="987"/>
    </location>
</feature>
<feature type="region of interest" description="Disordered" evidence="8">
    <location>
        <begin position="299"/>
        <end position="413"/>
    </location>
</feature>
<dbReference type="SMART" id="SM00248">
    <property type="entry name" value="ANK"/>
    <property type="match status" value="6"/>
</dbReference>
<proteinExistence type="predicted"/>
<dbReference type="GO" id="GO:0004857">
    <property type="term" value="F:enzyme inhibitor activity"/>
    <property type="evidence" value="ECO:0007669"/>
    <property type="project" value="TreeGrafter"/>
</dbReference>
<feature type="compositionally biased region" description="Low complexity" evidence="8">
    <location>
        <begin position="736"/>
        <end position="762"/>
    </location>
</feature>
<dbReference type="GO" id="GO:0019901">
    <property type="term" value="F:protein kinase binding"/>
    <property type="evidence" value="ECO:0007669"/>
    <property type="project" value="InterPro"/>
</dbReference>
<feature type="compositionally biased region" description="Acidic residues" evidence="8">
    <location>
        <begin position="357"/>
        <end position="369"/>
    </location>
</feature>
<feature type="compositionally biased region" description="Basic and acidic residues" evidence="8">
    <location>
        <begin position="771"/>
        <end position="797"/>
    </location>
</feature>
<dbReference type="Pfam" id="PF12796">
    <property type="entry name" value="Ank_2"/>
    <property type="match status" value="2"/>
</dbReference>
<sequence>MADAKQKRNEQLKRWLGSETDREPPALKKKKTKVKFDDGAVFLAACSSGDTEEVLRMLDRGADINYANVDGLTALHQACIDDNVDMVTFLVEHGASINQPDNEGWIPLHAAASCGYLDIAEYLISQGANVGVVNSEGETPLDIAEEEPMEELLQNEINRQGLDIEAARKEEERIMLRDARQWLNSGQIQDIRHAKSGGTALHVAAAKGYVEVLKLLIQTGYDVNIKDYDGWTPLHAASHWGKEEACRILVENLCDMDLINKMGQTPFDVADEDVLGYLEELQKKQNLLMSEKKDVKKSPLIETTTTGDNNQSLKPLKSKETLLLEPEKSIAPRIETLEPEKVDEVEEGKKDESSCSSEEEEEEDSESETEADKSKPSASVSNSTTPVPTTVTVSPASPTNQVTAPTSPVKKSDCITPLMPVAEPGCPALWRQGLRKTGISLLPKKPMVAQPAAKVSAKVEEERKDESPASWRLGLRKTGSYGALAEITATKEAQREKDTTGVMRSASSPRLSSSLDNKDKEKDKGTRLAYVAPTIPRRLASTSDIDEKENRDSTPLIRSGSYTRRRWDDDLKNSEGSASTNRAPSYQRRLAFTAASRPPSLTSSSDLCSIRLAAENNSHKSFFCCFFARQIINFLCYVSCVCFRSYLTPVRDEESESQRKARSRQARQSRRSTQGVTLTDLQEAEKIGRSRPPKTREEEKEEKEKQDKEKQQEEKKETETREDDYRSKYRSFEEVLTASTPSYSSTALSSSSSSLNRPNSLTGITSSYSRSSRDTEKEADKKEEEKEGEDKSQPRSIRDRRRPREKRRSTGVSFWTQEGDENDPDQQSDSEEGSTKGEPQVTTHTHTHTLYSHRNDALFTRSYGESRRPYSSRLDRDDTTDYKKLYEQILAENEKLKAQLRDTDLELADLKLQLEKATQRQERYAERSQLEMEKRERRALERKISEMEEELKNLPQVKQVQALRQVKERLQAENRALARVVAKLSQSACSRLPSVDL</sequence>
<dbReference type="Gene3D" id="1.25.40.20">
    <property type="entry name" value="Ankyrin repeat-containing domain"/>
    <property type="match status" value="2"/>
</dbReference>
<feature type="repeat" description="ANK" evidence="6">
    <location>
        <begin position="229"/>
        <end position="261"/>
    </location>
</feature>
<feature type="repeat" description="ANK" evidence="6">
    <location>
        <begin position="196"/>
        <end position="228"/>
    </location>
</feature>
<dbReference type="PIRSF" id="PIRSF038141">
    <property type="entry name" value="PP1_12ABC_vert"/>
    <property type="match status" value="1"/>
</dbReference>
<dbReference type="GO" id="GO:0007165">
    <property type="term" value="P:signal transduction"/>
    <property type="evidence" value="ECO:0007669"/>
    <property type="project" value="InterPro"/>
</dbReference>
<feature type="compositionally biased region" description="Basic and acidic residues" evidence="8">
    <location>
        <begin position="864"/>
        <end position="876"/>
    </location>
</feature>
<dbReference type="GO" id="GO:0030018">
    <property type="term" value="C:Z disc"/>
    <property type="evidence" value="ECO:0007669"/>
    <property type="project" value="TreeGrafter"/>
</dbReference>
<organism evidence="10 11">
    <name type="scientific">Scophthalmus maximus</name>
    <name type="common">Turbot</name>
    <name type="synonym">Psetta maxima</name>
    <dbReference type="NCBI Taxonomy" id="52904"/>
    <lineage>
        <taxon>Eukaryota</taxon>
        <taxon>Metazoa</taxon>
        <taxon>Chordata</taxon>
        <taxon>Craniata</taxon>
        <taxon>Vertebrata</taxon>
        <taxon>Euteleostomi</taxon>
        <taxon>Actinopterygii</taxon>
        <taxon>Neopterygii</taxon>
        <taxon>Teleostei</taxon>
        <taxon>Neoteleostei</taxon>
        <taxon>Acanthomorphata</taxon>
        <taxon>Carangaria</taxon>
        <taxon>Pleuronectiformes</taxon>
        <taxon>Pleuronectoidei</taxon>
        <taxon>Scophthalmidae</taxon>
        <taxon>Scophthalmus</taxon>
    </lineage>
</organism>
<dbReference type="PROSITE" id="PS50088">
    <property type="entry name" value="ANK_REPEAT"/>
    <property type="match status" value="4"/>
</dbReference>
<dbReference type="PANTHER" id="PTHR24179:SF20">
    <property type="entry name" value="PROTEIN PHOSPHATASE 1 REGULATORY SUBUNIT 12A"/>
    <property type="match status" value="1"/>
</dbReference>
<feature type="region of interest" description="Disordered" evidence="8">
    <location>
        <begin position="653"/>
        <end position="876"/>
    </location>
</feature>
<reference evidence="10" key="2">
    <citation type="submission" date="2025-08" db="UniProtKB">
        <authorList>
            <consortium name="Ensembl"/>
        </authorList>
    </citation>
    <scope>IDENTIFICATION</scope>
</reference>
<evidence type="ECO:0000256" key="6">
    <source>
        <dbReference type="PROSITE-ProRule" id="PRU00023"/>
    </source>
</evidence>
<evidence type="ECO:0000256" key="4">
    <source>
        <dbReference type="ARBA" id="ARBA00023043"/>
    </source>
</evidence>
<feature type="compositionally biased region" description="Basic and acidic residues" evidence="8">
    <location>
        <begin position="317"/>
        <end position="353"/>
    </location>
</feature>
<feature type="region of interest" description="Disordered" evidence="8">
    <location>
        <begin position="489"/>
        <end position="559"/>
    </location>
</feature>
<feature type="compositionally biased region" description="Low complexity" evidence="8">
    <location>
        <begin position="504"/>
        <end position="515"/>
    </location>
</feature>
<evidence type="ECO:0000256" key="8">
    <source>
        <dbReference type="SAM" id="MobiDB-lite"/>
    </source>
</evidence>
<comment type="subunit">
    <text evidence="5">PP1 comprises a catalytic subunit, and one or several targeting or regulatory subunits.</text>
</comment>
<dbReference type="GO" id="GO:0031672">
    <property type="term" value="C:A band"/>
    <property type="evidence" value="ECO:0007669"/>
    <property type="project" value="TreeGrafter"/>
</dbReference>